<dbReference type="InterPro" id="IPR036513">
    <property type="entry name" value="STAS_dom_sf"/>
</dbReference>
<dbReference type="InterPro" id="IPR002645">
    <property type="entry name" value="STAS_dom"/>
</dbReference>
<evidence type="ECO:0000259" key="2">
    <source>
        <dbReference type="PROSITE" id="PS50801"/>
    </source>
</evidence>
<dbReference type="KEGG" id="aori:SD37_17270"/>
<dbReference type="CDD" id="cd07043">
    <property type="entry name" value="STAS_anti-anti-sigma_factors"/>
    <property type="match status" value="1"/>
</dbReference>
<proteinExistence type="predicted"/>
<dbReference type="EMBL" id="CP016174">
    <property type="protein sequence ID" value="ANN17220.1"/>
    <property type="molecule type" value="Genomic_DNA"/>
</dbReference>
<reference evidence="3 4" key="1">
    <citation type="journal article" date="2015" name="Genome Announc.">
        <title>Draft Genome Sequence of Norvancomycin-Producing Strain Amycolatopsis orientalis CPCC200066.</title>
        <authorList>
            <person name="Lei X."/>
            <person name="Yuan F."/>
            <person name="Shi Y."/>
            <person name="Li X."/>
            <person name="Wang L."/>
            <person name="Hong B."/>
        </authorList>
    </citation>
    <scope>NUCLEOTIDE SEQUENCE [LARGE SCALE GENOMIC DNA]</scope>
    <source>
        <strain evidence="3 4">B-37</strain>
    </source>
</reference>
<evidence type="ECO:0000313" key="3">
    <source>
        <dbReference type="EMBL" id="ANN17220.1"/>
    </source>
</evidence>
<feature type="region of interest" description="Disordered" evidence="1">
    <location>
        <begin position="1"/>
        <end position="23"/>
    </location>
</feature>
<dbReference type="PANTHER" id="PTHR33495">
    <property type="entry name" value="ANTI-SIGMA FACTOR ANTAGONIST TM_1081-RELATED-RELATED"/>
    <property type="match status" value="1"/>
</dbReference>
<dbReference type="SUPFAM" id="SSF52091">
    <property type="entry name" value="SpoIIaa-like"/>
    <property type="match status" value="1"/>
</dbReference>
<feature type="domain" description="STAS" evidence="2">
    <location>
        <begin position="28"/>
        <end position="93"/>
    </location>
</feature>
<dbReference type="STRING" id="31958.SD37_17270"/>
<dbReference type="GO" id="GO:0043856">
    <property type="term" value="F:anti-sigma factor antagonist activity"/>
    <property type="evidence" value="ECO:0007669"/>
    <property type="project" value="TreeGrafter"/>
</dbReference>
<dbReference type="PROSITE" id="PS50801">
    <property type="entry name" value="STAS"/>
    <property type="match status" value="1"/>
</dbReference>
<dbReference type="PANTHER" id="PTHR33495:SF2">
    <property type="entry name" value="ANTI-SIGMA FACTOR ANTAGONIST TM_1081-RELATED"/>
    <property type="match status" value="1"/>
</dbReference>
<dbReference type="Pfam" id="PF01740">
    <property type="entry name" value="STAS"/>
    <property type="match status" value="1"/>
</dbReference>
<name>A0A193BYH5_AMYOR</name>
<accession>A0A193BYH5</accession>
<evidence type="ECO:0000256" key="1">
    <source>
        <dbReference type="SAM" id="MobiDB-lite"/>
    </source>
</evidence>
<dbReference type="Proteomes" id="UP000093695">
    <property type="component" value="Chromosome"/>
</dbReference>
<organism evidence="3 4">
    <name type="scientific">Amycolatopsis orientalis</name>
    <name type="common">Nocardia orientalis</name>
    <dbReference type="NCBI Taxonomy" id="31958"/>
    <lineage>
        <taxon>Bacteria</taxon>
        <taxon>Bacillati</taxon>
        <taxon>Actinomycetota</taxon>
        <taxon>Actinomycetes</taxon>
        <taxon>Pseudonocardiales</taxon>
        <taxon>Pseudonocardiaceae</taxon>
        <taxon>Amycolatopsis</taxon>
    </lineage>
</organism>
<evidence type="ECO:0000313" key="4">
    <source>
        <dbReference type="Proteomes" id="UP000093695"/>
    </source>
</evidence>
<dbReference type="AlphaFoldDB" id="A0A193BYH5"/>
<dbReference type="Gene3D" id="3.30.750.24">
    <property type="entry name" value="STAS domain"/>
    <property type="match status" value="1"/>
</dbReference>
<protein>
    <submittedName>
        <fullName evidence="3">Anti-anti-sigma factor</fullName>
    </submittedName>
</protein>
<sequence length="116" mass="12224">MAMTTGSGPGREAPFSVTTARPDRAPAVVTASGEIDQVTSEHLQAAFDQAVEPSPPSLLIDLRRVVFCDSTGLSTLIGLRGRAITLGLQLQIVPSSTLLRLAERTGLSTFLPFTDS</sequence>
<gene>
    <name evidence="3" type="ORF">SD37_17270</name>
</gene>
<keyword evidence="4" id="KW-1185">Reference proteome</keyword>